<feature type="region of interest" description="Disordered" evidence="1">
    <location>
        <begin position="1"/>
        <end position="32"/>
    </location>
</feature>
<protein>
    <submittedName>
        <fullName evidence="2">OLC1v1000724C1</fullName>
    </submittedName>
</protein>
<evidence type="ECO:0000313" key="3">
    <source>
        <dbReference type="Proteomes" id="UP001161247"/>
    </source>
</evidence>
<feature type="compositionally biased region" description="Basic residues" evidence="1">
    <location>
        <begin position="259"/>
        <end position="270"/>
    </location>
</feature>
<sequence>MEESSSEMGEIPNPSCSNAAWPLLQDATPVPSGQPPLLDAIPALSKVVQPLLQVTEILESPASEVAQPQAKDAVVGEVVPQMVAQTLTIKADVVDQSASDAVEAAFVDQRASSNPIVTQEPSAQTLTTPNPRTAAPADDEFETGNHQTKFSPPSIVGAEHTIVINEENSESSGGHRRQKSAGIRRRPQLDVPQLSQSSAQQSPQISTSIEQPKQPHSDSPNFNELNHASNGYDDDDLDMEYAMEEESFYSDVSAPTYHNHSKNAKAKAKVQRSAGHAAPHQGQQHRFGSDTPAAHLRQQWAVAVLLQRRLATVAV</sequence>
<name>A0AAV1D3I7_OLDCO</name>
<dbReference type="Proteomes" id="UP001161247">
    <property type="component" value="Chromosome 4"/>
</dbReference>
<organism evidence="2 3">
    <name type="scientific">Oldenlandia corymbosa var. corymbosa</name>
    <dbReference type="NCBI Taxonomy" id="529605"/>
    <lineage>
        <taxon>Eukaryota</taxon>
        <taxon>Viridiplantae</taxon>
        <taxon>Streptophyta</taxon>
        <taxon>Embryophyta</taxon>
        <taxon>Tracheophyta</taxon>
        <taxon>Spermatophyta</taxon>
        <taxon>Magnoliopsida</taxon>
        <taxon>eudicotyledons</taxon>
        <taxon>Gunneridae</taxon>
        <taxon>Pentapetalae</taxon>
        <taxon>asterids</taxon>
        <taxon>lamiids</taxon>
        <taxon>Gentianales</taxon>
        <taxon>Rubiaceae</taxon>
        <taxon>Rubioideae</taxon>
        <taxon>Spermacoceae</taxon>
        <taxon>Hedyotis-Oldenlandia complex</taxon>
        <taxon>Oldenlandia</taxon>
    </lineage>
</organism>
<feature type="compositionally biased region" description="Basic residues" evidence="1">
    <location>
        <begin position="174"/>
        <end position="186"/>
    </location>
</feature>
<feature type="compositionally biased region" description="Polar residues" evidence="1">
    <location>
        <begin position="217"/>
        <end position="229"/>
    </location>
</feature>
<proteinExistence type="predicted"/>
<accession>A0AAV1D3I7</accession>
<dbReference type="EMBL" id="OX459121">
    <property type="protein sequence ID" value="CAI9102449.1"/>
    <property type="molecule type" value="Genomic_DNA"/>
</dbReference>
<feature type="region of interest" description="Disordered" evidence="1">
    <location>
        <begin position="252"/>
        <end position="289"/>
    </location>
</feature>
<feature type="compositionally biased region" description="Polar residues" evidence="1">
    <location>
        <begin position="112"/>
        <end position="131"/>
    </location>
</feature>
<evidence type="ECO:0000256" key="1">
    <source>
        <dbReference type="SAM" id="MobiDB-lite"/>
    </source>
</evidence>
<gene>
    <name evidence="2" type="ORF">OLC1_LOCUS11794</name>
</gene>
<feature type="compositionally biased region" description="Low complexity" evidence="1">
    <location>
        <begin position="193"/>
        <end position="208"/>
    </location>
</feature>
<feature type="region of interest" description="Disordered" evidence="1">
    <location>
        <begin position="112"/>
        <end position="235"/>
    </location>
</feature>
<evidence type="ECO:0000313" key="2">
    <source>
        <dbReference type="EMBL" id="CAI9102449.1"/>
    </source>
</evidence>
<keyword evidence="3" id="KW-1185">Reference proteome</keyword>
<reference evidence="2" key="1">
    <citation type="submission" date="2023-03" db="EMBL/GenBank/DDBJ databases">
        <authorList>
            <person name="Julca I."/>
        </authorList>
    </citation>
    <scope>NUCLEOTIDE SEQUENCE</scope>
</reference>
<dbReference type="AlphaFoldDB" id="A0AAV1D3I7"/>